<feature type="binding site" evidence="6">
    <location>
        <position position="470"/>
    </location>
    <ligand>
        <name>L-glutamate</name>
        <dbReference type="ChEBI" id="CHEBI:29985"/>
    </ligand>
</feature>
<dbReference type="InterPro" id="IPR000101">
    <property type="entry name" value="GGT_peptidase"/>
</dbReference>
<comment type="catalytic activity">
    <reaction evidence="2 7">
        <text>glutathione + H2O = L-cysteinylglycine + L-glutamate</text>
        <dbReference type="Rhea" id="RHEA:28807"/>
        <dbReference type="ChEBI" id="CHEBI:15377"/>
        <dbReference type="ChEBI" id="CHEBI:29985"/>
        <dbReference type="ChEBI" id="CHEBI:57925"/>
        <dbReference type="ChEBI" id="CHEBI:61694"/>
        <dbReference type="EC" id="3.4.19.13"/>
    </reaction>
</comment>
<feature type="chain" id="PRO_5006604814" description="Glutathione hydrolase proenzyme" evidence="8">
    <location>
        <begin position="34"/>
        <end position="569"/>
    </location>
</feature>
<evidence type="ECO:0000256" key="1">
    <source>
        <dbReference type="ARBA" id="ARBA00001049"/>
    </source>
</evidence>
<dbReference type="EC" id="2.3.2.2" evidence="7"/>
<feature type="binding site" evidence="6">
    <location>
        <begin position="396"/>
        <end position="398"/>
    </location>
    <ligand>
        <name>L-glutamate</name>
        <dbReference type="ChEBI" id="CHEBI:29985"/>
    </ligand>
</feature>
<comment type="pathway">
    <text evidence="7">Sulfur metabolism; glutathione metabolism.</text>
</comment>
<evidence type="ECO:0000256" key="5">
    <source>
        <dbReference type="PIRSR" id="PIRSR600101-1"/>
    </source>
</evidence>
<comment type="similarity">
    <text evidence="7">Belongs to the gamma-glutamyltransferase family.</text>
</comment>
<gene>
    <name evidence="9" type="ORF">Tel_00530</name>
</gene>
<dbReference type="NCBIfam" id="TIGR00066">
    <property type="entry name" value="g_glut_trans"/>
    <property type="match status" value="1"/>
</dbReference>
<comment type="PTM">
    <text evidence="7">Cleaved by autocatalysis into a large and a small subunit.</text>
</comment>
<dbReference type="Gene3D" id="1.10.246.130">
    <property type="match status" value="1"/>
</dbReference>
<evidence type="ECO:0000256" key="8">
    <source>
        <dbReference type="SAM" id="SignalP"/>
    </source>
</evidence>
<keyword evidence="7" id="KW-0808">Transferase</keyword>
<comment type="catalytic activity">
    <reaction evidence="4 7">
        <text>an N-terminal (5-L-glutamyl)-[peptide] + an alpha-amino acid = 5-L-glutamyl amino acid + an N-terminal L-alpha-aminoacyl-[peptide]</text>
        <dbReference type="Rhea" id="RHEA:23904"/>
        <dbReference type="Rhea" id="RHEA-COMP:9780"/>
        <dbReference type="Rhea" id="RHEA-COMP:9795"/>
        <dbReference type="ChEBI" id="CHEBI:77644"/>
        <dbReference type="ChEBI" id="CHEBI:78597"/>
        <dbReference type="ChEBI" id="CHEBI:78599"/>
        <dbReference type="ChEBI" id="CHEBI:78608"/>
        <dbReference type="EC" id="2.3.2.2"/>
    </reaction>
</comment>
<dbReference type="UniPathway" id="UPA00204"/>
<dbReference type="PANTHER" id="PTHR43199">
    <property type="entry name" value="GLUTATHIONE HYDROLASE"/>
    <property type="match status" value="1"/>
</dbReference>
<dbReference type="GO" id="GO:0103068">
    <property type="term" value="F:leukotriene C4 gamma-glutamyl transferase activity"/>
    <property type="evidence" value="ECO:0007669"/>
    <property type="project" value="UniProtKB-EC"/>
</dbReference>
<keyword evidence="7" id="KW-0865">Zymogen</keyword>
<keyword evidence="8" id="KW-0732">Signal</keyword>
<feature type="active site" description="Nucleophile" evidence="5">
    <location>
        <position position="378"/>
    </location>
</feature>
<dbReference type="GO" id="GO:0006751">
    <property type="term" value="P:glutathione catabolic process"/>
    <property type="evidence" value="ECO:0007669"/>
    <property type="project" value="UniProtKB-UniRule"/>
</dbReference>
<dbReference type="PRINTS" id="PR01210">
    <property type="entry name" value="GGTRANSPTASE"/>
</dbReference>
<keyword evidence="10" id="KW-1185">Reference proteome</keyword>
<dbReference type="GO" id="GO:0006750">
    <property type="term" value="P:glutathione biosynthetic process"/>
    <property type="evidence" value="ECO:0007669"/>
    <property type="project" value="UniProtKB-KW"/>
</dbReference>
<dbReference type="AlphaFoldDB" id="A0A0S2T9A6"/>
<dbReference type="InterPro" id="IPR043138">
    <property type="entry name" value="GGT_lsub"/>
</dbReference>
<evidence type="ECO:0000256" key="3">
    <source>
        <dbReference type="ARBA" id="ARBA00023315"/>
    </source>
</evidence>
<evidence type="ECO:0000256" key="7">
    <source>
        <dbReference type="RuleBase" id="RU368036"/>
    </source>
</evidence>
<sequence>MRISFSYAGDFSRQHLTAGLLTLLLSFMGGAQAQTPPAAAVASAHPLATAAGHEILAAGGNAFDAAVAVSATLAVVEPTGSGLGGGGFWLLHRAADGFETMVDGRERAPLAAHRDMYLDAAGEVVPGLSMNGPLAAGIPGEPAALVHIADKYGRLPLKQSLAPAIRAAREGFAVDEHYRVLARFRLKHLQDDAETARIFLHDNELPPPGHVIKQPELAETLTAIAEHGRDGFYAGKLAQRLVDGVRRGGGIWTLEDLRQYQVVERAPIRGDYRGMRISSAAPPSSGGIALVTMLNILAGFELDQMDETTRIHTIVEAMRRAYRDRAEYLGDSDFVEVPVAMLTHPLYAAGLRNSIRLDRATPSRLLPGIDHNTPGQDTTHFSILDQDGNRVAATLSINYPFGAVFIPPGTGVLLNNEMDDFSAKPTVPNAYGLVGAEANAIAPGKRPLSSMSPTFLETEDRVAILGTPGGSRIITMVLLGALEFAAGRPPLDWVSRPRFHHQYLPDAIQFEPGAISAGQQAQLERLGHELKPMTRRYGDMQSILWHVQAGRVAAASDPRGGGAARLREH</sequence>
<comment type="subunit">
    <text evidence="7">This enzyme consists of two polypeptide chains, which are synthesized in precursor form from a single polypeptide.</text>
</comment>
<accession>A0A0S2T9A6</accession>
<name>A0A0S2T9A6_9GAMM</name>
<dbReference type="GO" id="GO:0036374">
    <property type="term" value="F:glutathione hydrolase activity"/>
    <property type="evidence" value="ECO:0007669"/>
    <property type="project" value="UniProtKB-UniRule"/>
</dbReference>
<dbReference type="EMBL" id="CP013099">
    <property type="protein sequence ID" value="ALP51746.1"/>
    <property type="molecule type" value="Genomic_DNA"/>
</dbReference>
<keyword evidence="7" id="KW-0317">Glutathione biosynthesis</keyword>
<dbReference type="InterPro" id="IPR051792">
    <property type="entry name" value="GGT_bact"/>
</dbReference>
<proteinExistence type="inferred from homology"/>
<keyword evidence="3 7" id="KW-0012">Acyltransferase</keyword>
<dbReference type="EC" id="3.4.19.13" evidence="7"/>
<dbReference type="SUPFAM" id="SSF56235">
    <property type="entry name" value="N-terminal nucleophile aminohydrolases (Ntn hydrolases)"/>
    <property type="match status" value="1"/>
</dbReference>
<feature type="binding site" evidence="6">
    <location>
        <begin position="449"/>
        <end position="450"/>
    </location>
    <ligand>
        <name>L-glutamate</name>
        <dbReference type="ChEBI" id="CHEBI:29985"/>
    </ligand>
</feature>
<evidence type="ECO:0000256" key="4">
    <source>
        <dbReference type="ARBA" id="ARBA00047417"/>
    </source>
</evidence>
<comment type="catalytic activity">
    <reaction evidence="1 7">
        <text>an S-substituted glutathione + H2O = an S-substituted L-cysteinylglycine + L-glutamate</text>
        <dbReference type="Rhea" id="RHEA:59468"/>
        <dbReference type="ChEBI" id="CHEBI:15377"/>
        <dbReference type="ChEBI" id="CHEBI:29985"/>
        <dbReference type="ChEBI" id="CHEBI:90779"/>
        <dbReference type="ChEBI" id="CHEBI:143103"/>
        <dbReference type="EC" id="3.4.19.13"/>
    </reaction>
</comment>
<dbReference type="PANTHER" id="PTHR43199:SF6">
    <property type="entry name" value="GLUTATHIONE HYDROLASE PROENZYME"/>
    <property type="match status" value="1"/>
</dbReference>
<organism evidence="9 10">
    <name type="scientific">Candidatus Tenderia electrophaga</name>
    <dbReference type="NCBI Taxonomy" id="1748243"/>
    <lineage>
        <taxon>Bacteria</taxon>
        <taxon>Pseudomonadati</taxon>
        <taxon>Pseudomonadota</taxon>
        <taxon>Gammaproteobacteria</taxon>
        <taxon>Candidatus Tenderiales</taxon>
        <taxon>Candidatus Tenderiaceae</taxon>
        <taxon>Candidatus Tenderia</taxon>
    </lineage>
</organism>
<dbReference type="Gene3D" id="3.60.20.40">
    <property type="match status" value="1"/>
</dbReference>
<dbReference type="Proteomes" id="UP000055136">
    <property type="component" value="Chromosome"/>
</dbReference>
<keyword evidence="7" id="KW-0378">Hydrolase</keyword>
<dbReference type="InterPro" id="IPR029055">
    <property type="entry name" value="Ntn_hydrolases_N"/>
</dbReference>
<protein>
    <recommendedName>
        <fullName evidence="7">Glutathione hydrolase proenzyme</fullName>
        <ecNumber evidence="7">2.3.2.2</ecNumber>
        <ecNumber evidence="7">3.4.19.13</ecNumber>
    </recommendedName>
    <component>
        <recommendedName>
            <fullName evidence="7">Glutathione hydrolase large chain</fullName>
        </recommendedName>
    </component>
    <component>
        <recommendedName>
            <fullName evidence="7">Glutathione hydrolase small chain</fullName>
        </recommendedName>
    </component>
</protein>
<feature type="binding site" evidence="6">
    <location>
        <position position="105"/>
    </location>
    <ligand>
        <name>L-glutamate</name>
        <dbReference type="ChEBI" id="CHEBI:29985"/>
    </ligand>
</feature>
<evidence type="ECO:0000256" key="2">
    <source>
        <dbReference type="ARBA" id="ARBA00001089"/>
    </source>
</evidence>
<evidence type="ECO:0000256" key="6">
    <source>
        <dbReference type="PIRSR" id="PIRSR600101-2"/>
    </source>
</evidence>
<dbReference type="STRING" id="1748243.Tel_00530"/>
<dbReference type="Pfam" id="PF01019">
    <property type="entry name" value="G_glu_transpept"/>
    <property type="match status" value="1"/>
</dbReference>
<feature type="signal peptide" evidence="8">
    <location>
        <begin position="1"/>
        <end position="33"/>
    </location>
</feature>
<dbReference type="InterPro" id="IPR043137">
    <property type="entry name" value="GGT_ssub_C"/>
</dbReference>
<feature type="binding site" evidence="6">
    <location>
        <position position="420"/>
    </location>
    <ligand>
        <name>L-glutamate</name>
        <dbReference type="ChEBI" id="CHEBI:29985"/>
    </ligand>
</feature>
<evidence type="ECO:0000313" key="9">
    <source>
        <dbReference type="EMBL" id="ALP51746.1"/>
    </source>
</evidence>
<evidence type="ECO:0000313" key="10">
    <source>
        <dbReference type="Proteomes" id="UP000055136"/>
    </source>
</evidence>
<reference evidence="9" key="1">
    <citation type="submission" date="2015-10" db="EMBL/GenBank/DDBJ databases">
        <title>Description of Candidatus Tenderia electrophaga gen. nov, sp. nov., an Uncultivated Electroautotroph from a Biocathode Enrichment.</title>
        <authorList>
            <person name="Eddie B.J."/>
            <person name="Malanoski A.P."/>
            <person name="Wang Z."/>
            <person name="Hall R.J."/>
            <person name="Oh S.D."/>
            <person name="Heiner C."/>
            <person name="Lin B."/>
            <person name="Strycharz-Glaven S.M."/>
        </authorList>
    </citation>
    <scope>NUCLEOTIDE SEQUENCE [LARGE SCALE GENOMIC DNA]</scope>
    <source>
        <strain evidence="9">NRL1</strain>
    </source>
</reference>
<dbReference type="KEGG" id="tee:Tel_00530"/>